<dbReference type="EMBL" id="BDLU01000003">
    <property type="protein sequence ID" value="GCE81951.1"/>
    <property type="molecule type" value="Genomic_DNA"/>
</dbReference>
<accession>A0A4P5NQC9</accession>
<evidence type="ECO:0000256" key="2">
    <source>
        <dbReference type="ARBA" id="ARBA00022801"/>
    </source>
</evidence>
<dbReference type="GO" id="GO:0009062">
    <property type="term" value="P:fatty acid catabolic process"/>
    <property type="evidence" value="ECO:0007669"/>
    <property type="project" value="TreeGrafter"/>
</dbReference>
<dbReference type="InterPro" id="IPR033120">
    <property type="entry name" value="HOTDOG_ACOT"/>
</dbReference>
<dbReference type="GO" id="GO:0005829">
    <property type="term" value="C:cytosol"/>
    <property type="evidence" value="ECO:0007669"/>
    <property type="project" value="TreeGrafter"/>
</dbReference>
<dbReference type="InterPro" id="IPR040170">
    <property type="entry name" value="Cytosol_ACT"/>
</dbReference>
<evidence type="ECO:0000259" key="5">
    <source>
        <dbReference type="PROSITE" id="PS51770"/>
    </source>
</evidence>
<dbReference type="AlphaFoldDB" id="A0A4P5NQC9"/>
<dbReference type="GO" id="GO:0052816">
    <property type="term" value="F:long-chain fatty acyl-CoA hydrolase activity"/>
    <property type="evidence" value="ECO:0007669"/>
    <property type="project" value="TreeGrafter"/>
</dbReference>
<evidence type="ECO:0000256" key="1">
    <source>
        <dbReference type="ARBA" id="ARBA00010458"/>
    </source>
</evidence>
<protein>
    <submittedName>
        <fullName evidence="6">Acyl-CoA thioester hydrolase</fullName>
    </submittedName>
</protein>
<keyword evidence="2 3" id="KW-0378">Hydrolase</keyword>
<keyword evidence="7" id="KW-1185">Reference proteome</keyword>
<reference evidence="7" key="1">
    <citation type="submission" date="2017-01" db="EMBL/GenBank/DDBJ databases">
        <title>Komagataeibacter sp. MSKU9 whole genome sequencing project.</title>
        <authorList>
            <person name="Matsutani M."/>
            <person name="Naloka K."/>
            <person name="Theeragool G."/>
            <person name="Yakushi T."/>
            <person name="Matsushita K."/>
        </authorList>
    </citation>
    <scope>NUCLEOTIDE SEQUENCE [LARGE SCALE GENOMIC DNA]</scope>
    <source>
        <strain evidence="7">MSKU9</strain>
    </source>
</reference>
<feature type="compositionally biased region" description="Polar residues" evidence="4">
    <location>
        <begin position="14"/>
        <end position="23"/>
    </location>
</feature>
<feature type="domain" description="HotDog ACOT-type" evidence="5">
    <location>
        <begin position="27"/>
        <end position="139"/>
    </location>
</feature>
<evidence type="ECO:0000313" key="6">
    <source>
        <dbReference type="EMBL" id="GCE81951.1"/>
    </source>
</evidence>
<dbReference type="PANTHER" id="PTHR11049:SF5">
    <property type="entry name" value="ACYL-COA THIOESTER HYDROLASE YCIA"/>
    <property type="match status" value="1"/>
</dbReference>
<organism evidence="6 7">
    <name type="scientific">Komagataeibacter diospyri</name>
    <dbReference type="NCBI Taxonomy" id="1932662"/>
    <lineage>
        <taxon>Bacteria</taxon>
        <taxon>Pseudomonadati</taxon>
        <taxon>Pseudomonadota</taxon>
        <taxon>Alphaproteobacteria</taxon>
        <taxon>Acetobacterales</taxon>
        <taxon>Acetobacteraceae</taxon>
        <taxon>Komagataeibacter</taxon>
    </lineage>
</organism>
<evidence type="ECO:0000256" key="4">
    <source>
        <dbReference type="SAM" id="MobiDB-lite"/>
    </source>
</evidence>
<dbReference type="GO" id="GO:0006637">
    <property type="term" value="P:acyl-CoA metabolic process"/>
    <property type="evidence" value="ECO:0007669"/>
    <property type="project" value="TreeGrafter"/>
</dbReference>
<dbReference type="OrthoDB" id="9801856at2"/>
<dbReference type="SUPFAM" id="SSF54637">
    <property type="entry name" value="Thioesterase/thiol ester dehydrase-isomerase"/>
    <property type="match status" value="1"/>
</dbReference>
<dbReference type="PROSITE" id="PS51770">
    <property type="entry name" value="HOTDOG_ACOT"/>
    <property type="match status" value="1"/>
</dbReference>
<sequence length="147" mass="15799">MGKETDKSRIMTEQVAQAHNETPANEMSAELALRVMTMPADLNGAGSIFGGWIMARLDQAAGLAGGSASSGNVTTVAVKELLFLHPVYPHQDVKVYARLLRTGRTSMHFHLEMWAADLGKAEAIQCATATFVMVAVDAKGKPREISK</sequence>
<comment type="caution">
    <text evidence="6">The sequence shown here is derived from an EMBL/GenBank/DDBJ whole genome shotgun (WGS) entry which is preliminary data.</text>
</comment>
<feature type="compositionally biased region" description="Basic and acidic residues" evidence="4">
    <location>
        <begin position="1"/>
        <end position="10"/>
    </location>
</feature>
<proteinExistence type="inferred from homology"/>
<dbReference type="Pfam" id="PF03061">
    <property type="entry name" value="4HBT"/>
    <property type="match status" value="1"/>
</dbReference>
<comment type="similarity">
    <text evidence="1">Belongs to the acyl coenzyme A hydrolase family.</text>
</comment>
<dbReference type="Gene3D" id="3.10.129.10">
    <property type="entry name" value="Hotdog Thioesterase"/>
    <property type="match status" value="1"/>
</dbReference>
<feature type="region of interest" description="Disordered" evidence="4">
    <location>
        <begin position="1"/>
        <end position="23"/>
    </location>
</feature>
<name>A0A4P5NQC9_9PROT</name>
<dbReference type="Proteomes" id="UP000315095">
    <property type="component" value="Unassembled WGS sequence"/>
</dbReference>
<gene>
    <name evidence="6" type="ORF">MSKU9_0092</name>
</gene>
<evidence type="ECO:0000256" key="3">
    <source>
        <dbReference type="PROSITE-ProRule" id="PRU01106"/>
    </source>
</evidence>
<dbReference type="InterPro" id="IPR029069">
    <property type="entry name" value="HotDog_dom_sf"/>
</dbReference>
<dbReference type="InterPro" id="IPR006683">
    <property type="entry name" value="Thioestr_dom"/>
</dbReference>
<dbReference type="CDD" id="cd03442">
    <property type="entry name" value="BFIT_BACH"/>
    <property type="match status" value="1"/>
</dbReference>
<evidence type="ECO:0000313" key="7">
    <source>
        <dbReference type="Proteomes" id="UP000315095"/>
    </source>
</evidence>
<dbReference type="PANTHER" id="PTHR11049">
    <property type="entry name" value="ACYL COENZYME A THIOESTER HYDROLASE"/>
    <property type="match status" value="1"/>
</dbReference>